<dbReference type="InterPro" id="IPR035985">
    <property type="entry name" value="Ubiquitin-activating_enz"/>
</dbReference>
<name>A0A2V1IZ53_9BACT</name>
<dbReference type="PANTHER" id="PTHR43267:SF1">
    <property type="entry name" value="TRNA THREONYLCARBAMOYLADENOSINE DEHYDRATASE"/>
    <property type="match status" value="1"/>
</dbReference>
<dbReference type="Pfam" id="PF00899">
    <property type="entry name" value="ThiF"/>
    <property type="match status" value="1"/>
</dbReference>
<comment type="caution">
    <text evidence="2">The sequence shown here is derived from an EMBL/GenBank/DDBJ whole genome shotgun (WGS) entry which is preliminary data.</text>
</comment>
<sequence>MERLAASSAIVFGIGGVGGWTAECLARTGIGRLTIVDPDDVAQTNINRQVMALGSTTGCPKTDILAERLLDINPGLDLRLMRRRYTAEHAADFDIAGHDITIDAIDSLADKAALILHATSTPSTRLLSSMGAALKADPTKVSVAEFWQVKGCPLAAALRRRFKRDGMTPRRKFRCVYSPELLTNAGDEPDPDGTMTYGKRAINGALCHITAIFGFTLAGLAIDTLLKHQPAGDSK</sequence>
<evidence type="ECO:0000313" key="2">
    <source>
        <dbReference type="EMBL" id="PWB07799.1"/>
    </source>
</evidence>
<gene>
    <name evidence="2" type="ORF">C5O25_06390</name>
</gene>
<reference evidence="3" key="1">
    <citation type="submission" date="2018-02" db="EMBL/GenBank/DDBJ databases">
        <authorList>
            <person name="Clavel T."/>
            <person name="Strowig T."/>
        </authorList>
    </citation>
    <scope>NUCLEOTIDE SEQUENCE [LARGE SCALE GENOMIC DNA]</scope>
    <source>
        <strain evidence="3">DSM 100764</strain>
    </source>
</reference>
<organism evidence="2 3">
    <name type="scientific">Paramuribaculum intestinale</name>
    <dbReference type="NCBI Taxonomy" id="2094151"/>
    <lineage>
        <taxon>Bacteria</taxon>
        <taxon>Pseudomonadati</taxon>
        <taxon>Bacteroidota</taxon>
        <taxon>Bacteroidia</taxon>
        <taxon>Bacteroidales</taxon>
        <taxon>Muribaculaceae</taxon>
        <taxon>Paramuribaculum</taxon>
    </lineage>
</organism>
<proteinExistence type="predicted"/>
<dbReference type="GO" id="GO:0008641">
    <property type="term" value="F:ubiquitin-like modifier activating enzyme activity"/>
    <property type="evidence" value="ECO:0007669"/>
    <property type="project" value="InterPro"/>
</dbReference>
<dbReference type="Gene3D" id="3.40.50.720">
    <property type="entry name" value="NAD(P)-binding Rossmann-like Domain"/>
    <property type="match status" value="1"/>
</dbReference>
<dbReference type="InterPro" id="IPR000594">
    <property type="entry name" value="ThiF_NAD_FAD-bd"/>
</dbReference>
<evidence type="ECO:0000313" key="3">
    <source>
        <dbReference type="Proteomes" id="UP000244925"/>
    </source>
</evidence>
<keyword evidence="3" id="KW-1185">Reference proteome</keyword>
<dbReference type="GO" id="GO:0061504">
    <property type="term" value="P:cyclic threonylcarbamoyladenosine biosynthetic process"/>
    <property type="evidence" value="ECO:0007669"/>
    <property type="project" value="TreeGrafter"/>
</dbReference>
<protein>
    <submittedName>
        <fullName evidence="2">tRNA threonylcarbamoyladenosine dehydratase</fullName>
    </submittedName>
</protein>
<evidence type="ECO:0000259" key="1">
    <source>
        <dbReference type="Pfam" id="PF00899"/>
    </source>
</evidence>
<accession>A0A2V1IZ53</accession>
<dbReference type="Proteomes" id="UP000244925">
    <property type="component" value="Unassembled WGS sequence"/>
</dbReference>
<dbReference type="GO" id="GO:0061503">
    <property type="term" value="F:tRNA threonylcarbamoyladenosine dehydratase"/>
    <property type="evidence" value="ECO:0007669"/>
    <property type="project" value="TreeGrafter"/>
</dbReference>
<dbReference type="PANTHER" id="PTHR43267">
    <property type="entry name" value="TRNA THREONYLCARBAMOYLADENOSINE DEHYDRATASE"/>
    <property type="match status" value="1"/>
</dbReference>
<dbReference type="EMBL" id="PUBV01000010">
    <property type="protein sequence ID" value="PWB07799.1"/>
    <property type="molecule type" value="Genomic_DNA"/>
</dbReference>
<dbReference type="InterPro" id="IPR045886">
    <property type="entry name" value="ThiF/MoeB/HesA"/>
</dbReference>
<feature type="domain" description="THIF-type NAD/FAD binding fold" evidence="1">
    <location>
        <begin position="1"/>
        <end position="228"/>
    </location>
</feature>
<dbReference type="AlphaFoldDB" id="A0A2V1IZ53"/>
<dbReference type="SUPFAM" id="SSF69572">
    <property type="entry name" value="Activating enzymes of the ubiquitin-like proteins"/>
    <property type="match status" value="1"/>
</dbReference>